<proteinExistence type="predicted"/>
<accession>V6LXJ1</accession>
<name>V6LXJ1_9EUKA</name>
<keyword evidence="1" id="KW-0472">Membrane</keyword>
<dbReference type="Proteomes" id="UP000018208">
    <property type="component" value="Unassembled WGS sequence"/>
</dbReference>
<evidence type="ECO:0000313" key="2">
    <source>
        <dbReference type="EMBL" id="EST48968.1"/>
    </source>
</evidence>
<feature type="transmembrane region" description="Helical" evidence="1">
    <location>
        <begin position="7"/>
        <end position="27"/>
    </location>
</feature>
<evidence type="ECO:0000256" key="1">
    <source>
        <dbReference type="SAM" id="Phobius"/>
    </source>
</evidence>
<evidence type="ECO:0000313" key="3">
    <source>
        <dbReference type="EMBL" id="KAH0570900.1"/>
    </source>
</evidence>
<reference evidence="2 3" key="1">
    <citation type="journal article" date="2014" name="PLoS Genet.">
        <title>The Genome of Spironucleus salmonicida Highlights a Fish Pathogen Adapted to Fluctuating Environments.</title>
        <authorList>
            <person name="Xu F."/>
            <person name="Jerlstrom-Hultqvist J."/>
            <person name="Einarsson E."/>
            <person name="Astvaldsson A."/>
            <person name="Svard S.G."/>
            <person name="Andersson J.O."/>
        </authorList>
    </citation>
    <scope>NUCLEOTIDE SEQUENCE</scope>
    <source>
        <strain evidence="3">ATCC 50377</strain>
    </source>
</reference>
<feature type="transmembrane region" description="Helical" evidence="1">
    <location>
        <begin position="33"/>
        <end position="55"/>
    </location>
</feature>
<sequence length="88" mass="9802">MDKITKIALGLFLVTTSIAASVSIWYYTQNNFLVLLAIAVIFASADLLICCSILARSLKGRKMAIRNTVITDLMIERRSLLNNQVIIQ</sequence>
<reference evidence="3" key="2">
    <citation type="submission" date="2020-12" db="EMBL/GenBank/DDBJ databases">
        <title>New Spironucleus salmonicida genome in near-complete chromosomes.</title>
        <authorList>
            <person name="Xu F."/>
            <person name="Kurt Z."/>
            <person name="Jimenez-Gonzalez A."/>
            <person name="Astvaldsson A."/>
            <person name="Andersson J.O."/>
            <person name="Svard S.G."/>
        </authorList>
    </citation>
    <scope>NUCLEOTIDE SEQUENCE</scope>
    <source>
        <strain evidence="3">ATCC 50377</strain>
    </source>
</reference>
<dbReference type="EMBL" id="AUWU02000007">
    <property type="protein sequence ID" value="KAH0570900.1"/>
    <property type="molecule type" value="Genomic_DNA"/>
</dbReference>
<dbReference type="AlphaFoldDB" id="V6LXJ1"/>
<dbReference type="VEuPathDB" id="GiardiaDB:SS50377_27193"/>
<organism evidence="2">
    <name type="scientific">Spironucleus salmonicida</name>
    <dbReference type="NCBI Taxonomy" id="348837"/>
    <lineage>
        <taxon>Eukaryota</taxon>
        <taxon>Metamonada</taxon>
        <taxon>Diplomonadida</taxon>
        <taxon>Hexamitidae</taxon>
        <taxon>Hexamitinae</taxon>
        <taxon>Spironucleus</taxon>
    </lineage>
</organism>
<evidence type="ECO:0000313" key="4">
    <source>
        <dbReference type="Proteomes" id="UP000018208"/>
    </source>
</evidence>
<gene>
    <name evidence="2" type="ORF">SS50377_10817</name>
    <name evidence="3" type="ORF">SS50377_27193</name>
</gene>
<keyword evidence="1" id="KW-1133">Transmembrane helix</keyword>
<keyword evidence="1 2" id="KW-0812">Transmembrane</keyword>
<keyword evidence="4" id="KW-1185">Reference proteome</keyword>
<dbReference type="EMBL" id="KI545970">
    <property type="protein sequence ID" value="EST48968.1"/>
    <property type="molecule type" value="Genomic_DNA"/>
</dbReference>
<protein>
    <submittedName>
        <fullName evidence="2">Transmembrane domain-containing protein</fullName>
    </submittedName>
</protein>